<dbReference type="InterPro" id="IPR052514">
    <property type="entry name" value="SAM-dependent_MTase"/>
</dbReference>
<dbReference type="NCBIfam" id="TIGR01444">
    <property type="entry name" value="fkbM_fam"/>
    <property type="match status" value="1"/>
</dbReference>
<evidence type="ECO:0000259" key="1">
    <source>
        <dbReference type="Pfam" id="PF05050"/>
    </source>
</evidence>
<dbReference type="SUPFAM" id="SSF53335">
    <property type="entry name" value="S-adenosyl-L-methionine-dependent methyltransferases"/>
    <property type="match status" value="1"/>
</dbReference>
<protein>
    <recommendedName>
        <fullName evidence="1">Methyltransferase FkbM domain-containing protein</fullName>
    </recommendedName>
</protein>
<evidence type="ECO:0000313" key="2">
    <source>
        <dbReference type="EMBL" id="QHU13767.1"/>
    </source>
</evidence>
<dbReference type="Gene3D" id="3.40.50.150">
    <property type="entry name" value="Vaccinia Virus protein VP39"/>
    <property type="match status" value="1"/>
</dbReference>
<dbReference type="PANTHER" id="PTHR34203">
    <property type="entry name" value="METHYLTRANSFERASE, FKBM FAMILY PROTEIN"/>
    <property type="match status" value="1"/>
</dbReference>
<feature type="domain" description="Methyltransferase FkbM" evidence="1">
    <location>
        <begin position="5"/>
        <end position="142"/>
    </location>
</feature>
<dbReference type="Pfam" id="PF05050">
    <property type="entry name" value="Methyltransf_21"/>
    <property type="match status" value="1"/>
</dbReference>
<dbReference type="InterPro" id="IPR029063">
    <property type="entry name" value="SAM-dependent_MTases_sf"/>
</dbReference>
<organism evidence="2">
    <name type="scientific">viral metagenome</name>
    <dbReference type="NCBI Taxonomy" id="1070528"/>
    <lineage>
        <taxon>unclassified sequences</taxon>
        <taxon>metagenomes</taxon>
        <taxon>organismal metagenomes</taxon>
    </lineage>
</organism>
<dbReference type="AlphaFoldDB" id="A0A6C0KAN6"/>
<dbReference type="InterPro" id="IPR006342">
    <property type="entry name" value="FkbM_mtfrase"/>
</dbReference>
<accession>A0A6C0KAN6</accession>
<proteinExistence type="predicted"/>
<dbReference type="PANTHER" id="PTHR34203:SF15">
    <property type="entry name" value="SLL1173 PROTEIN"/>
    <property type="match status" value="1"/>
</dbReference>
<dbReference type="EMBL" id="MN740825">
    <property type="protein sequence ID" value="QHU13767.1"/>
    <property type="molecule type" value="Genomic_DNA"/>
</dbReference>
<reference evidence="2" key="1">
    <citation type="journal article" date="2020" name="Nature">
        <title>Giant virus diversity and host interactions through global metagenomics.</title>
        <authorList>
            <person name="Schulz F."/>
            <person name="Roux S."/>
            <person name="Paez-Espino D."/>
            <person name="Jungbluth S."/>
            <person name="Walsh D.A."/>
            <person name="Denef V.J."/>
            <person name="McMahon K.D."/>
            <person name="Konstantinidis K.T."/>
            <person name="Eloe-Fadrosh E.A."/>
            <person name="Kyrpides N.C."/>
            <person name="Woyke T."/>
        </authorList>
    </citation>
    <scope>NUCLEOTIDE SEQUENCE</scope>
    <source>
        <strain evidence="2">GVMAG-S-1101178-73</strain>
    </source>
</reference>
<sequence>MLCFDIGANIGKWTIANKDKYYKIVSIEAAPIVYDKLLINTNELKNCTCLNYAVSNNNNEDIIFYFSNTDTISSLNPDWYSNKSRFSNTPYTPIICKSITLDKLIEEYGTPDLIKIDVECGEYSVISSLSKKTPLICFEWAAEMNNIYIDCLEHLRTLGYNEFFVQYEDEYTFTPSKFNTLNEVKEELSKTIDRLDWDMIWAK</sequence>
<name>A0A6C0KAN6_9ZZZZ</name>